<proteinExistence type="predicted"/>
<dbReference type="SUPFAM" id="SSF46689">
    <property type="entry name" value="Homeodomain-like"/>
    <property type="match status" value="1"/>
</dbReference>
<evidence type="ECO:0000313" key="17">
    <source>
        <dbReference type="Proteomes" id="UP001552299"/>
    </source>
</evidence>
<dbReference type="Pfam" id="PF00249">
    <property type="entry name" value="Myb_DNA-binding"/>
    <property type="match status" value="2"/>
</dbReference>
<keyword evidence="7" id="KW-0010">Activator</keyword>
<feature type="region of interest" description="Disordered" evidence="13">
    <location>
        <begin position="256"/>
        <end position="281"/>
    </location>
</feature>
<evidence type="ECO:0000313" key="16">
    <source>
        <dbReference type="EMBL" id="KAL0919237.1"/>
    </source>
</evidence>
<feature type="coiled-coil region" evidence="12">
    <location>
        <begin position="199"/>
        <end position="226"/>
    </location>
</feature>
<sequence>MSGERPLWIGESVWAELNAAWGSVEYNRRRDQNRQNRASDVGGMGSSLHTGGSVPHTEHRRRLKEVLGREPTPVELHSHTHKRQEDQQWIDERARKAHEEYTRLRESQAAAGEGPSGGSVEYSEYRIWSQAVGGMQHGRVYGLGSQAQAYEGMTSSGSSFASPSQDPLYSQQISALQAELEQVRKAQTDWQVQFQAQIQMQMQAQHNQLLDEMRKMKDQLSEKEVATVDDASTDSESHIMSCSENDGDILMVSKEQLESSSTDEGSCSGSSTGGGTVNLKKGPWTTAEDALLISYVQKHGEGNWNAVQRHSGLLRCGKSCRLRWANHLRPHLKKGAFTPEEEQFIIQMHSKMGNRWARMAALLPGRTDNEIKNYWNTRVKRRSRAGLPLYPPKVNLQTSDENQLIQSASDLSSGNQQNIGILPGTINGTLELRFLPHKANPGPPPYPPHFSDIPVTAMPSHGLGYYTRSFLYPEGDHVKQTLESENSFPGCHFSLTSMVPAFEDLSSMNSEPIYLNPGLGYPYDPDPESKKNLASFICPIPGNPALSNGNFSSSRLLPGAVKMELPSLQSTEADYIDWNTSASLFTSSYDAVDSYIQSPENVSVQSDCASPKNKGLLEDLVQESQAISIGKKQSLEKSFDDTVTAMMGSSTVKLEEIRDPTSPFCLSAVSLFNECNPIIRSTFNESSTSKAPMGSSKQDKCAPNLPDFLRPDVLLGSGWFIGNSRSAIDSISGPLGENLREDCVPMPVESYQWTNMPRVCQMSELQ</sequence>
<organism evidence="16 17">
    <name type="scientific">Dendrobium thyrsiflorum</name>
    <name type="common">Pinecone-like raceme dendrobium</name>
    <name type="synonym">Orchid</name>
    <dbReference type="NCBI Taxonomy" id="117978"/>
    <lineage>
        <taxon>Eukaryota</taxon>
        <taxon>Viridiplantae</taxon>
        <taxon>Streptophyta</taxon>
        <taxon>Embryophyta</taxon>
        <taxon>Tracheophyta</taxon>
        <taxon>Spermatophyta</taxon>
        <taxon>Magnoliopsida</taxon>
        <taxon>Liliopsida</taxon>
        <taxon>Asparagales</taxon>
        <taxon>Orchidaceae</taxon>
        <taxon>Epidendroideae</taxon>
        <taxon>Malaxideae</taxon>
        <taxon>Dendrobiinae</taxon>
        <taxon>Dendrobium</taxon>
    </lineage>
</organism>
<name>A0ABD0V9J7_DENTH</name>
<evidence type="ECO:0000256" key="13">
    <source>
        <dbReference type="SAM" id="MobiDB-lite"/>
    </source>
</evidence>
<dbReference type="GO" id="GO:0003677">
    <property type="term" value="F:DNA binding"/>
    <property type="evidence" value="ECO:0007669"/>
    <property type="project" value="UniProtKB-KW"/>
</dbReference>
<keyword evidence="8" id="KW-0804">Transcription</keyword>
<dbReference type="InterPro" id="IPR004252">
    <property type="entry name" value="Probable_transposase_24"/>
</dbReference>
<dbReference type="GO" id="GO:0009555">
    <property type="term" value="P:pollen development"/>
    <property type="evidence" value="ECO:0007669"/>
    <property type="project" value="UniProtKB-ARBA"/>
</dbReference>
<feature type="domain" description="Myb-like" evidence="14">
    <location>
        <begin position="329"/>
        <end position="379"/>
    </location>
</feature>
<dbReference type="SMART" id="SM00717">
    <property type="entry name" value="SANT"/>
    <property type="match status" value="2"/>
</dbReference>
<dbReference type="PANTHER" id="PTHR47995">
    <property type="entry name" value="TRANSCRIPTION FACTOR MYB33-RELATED"/>
    <property type="match status" value="1"/>
</dbReference>
<keyword evidence="12" id="KW-0175">Coiled coil</keyword>
<dbReference type="PROSITE" id="PS50090">
    <property type="entry name" value="MYB_LIKE"/>
    <property type="match status" value="2"/>
</dbReference>
<accession>A0ABD0V9J7</accession>
<evidence type="ECO:0000256" key="8">
    <source>
        <dbReference type="ARBA" id="ARBA00023163"/>
    </source>
</evidence>
<dbReference type="Proteomes" id="UP001552299">
    <property type="component" value="Unassembled WGS sequence"/>
</dbReference>
<keyword evidence="2" id="KW-0677">Repeat</keyword>
<evidence type="ECO:0000256" key="5">
    <source>
        <dbReference type="ARBA" id="ARBA00023089"/>
    </source>
</evidence>
<dbReference type="CDD" id="cd00167">
    <property type="entry name" value="SANT"/>
    <property type="match status" value="2"/>
</dbReference>
<dbReference type="GO" id="GO:0030154">
    <property type="term" value="P:cell differentiation"/>
    <property type="evidence" value="ECO:0007669"/>
    <property type="project" value="UniProtKB-KW"/>
</dbReference>
<dbReference type="PANTHER" id="PTHR47995:SF18">
    <property type="entry name" value="TRANSCRIPTION FACTOR MYB65"/>
    <property type="match status" value="1"/>
</dbReference>
<comment type="subcellular location">
    <subcellularLocation>
        <location evidence="1">Nucleus</location>
    </subcellularLocation>
</comment>
<dbReference type="FunFam" id="1.10.10.60:FF:000119">
    <property type="entry name" value="Transcription factor GAMYB"/>
    <property type="match status" value="1"/>
</dbReference>
<dbReference type="InterPro" id="IPR001005">
    <property type="entry name" value="SANT/Myb"/>
</dbReference>
<evidence type="ECO:0000256" key="9">
    <source>
        <dbReference type="ARBA" id="ARBA00023242"/>
    </source>
</evidence>
<evidence type="ECO:0000256" key="3">
    <source>
        <dbReference type="ARBA" id="ARBA00022782"/>
    </source>
</evidence>
<gene>
    <name evidence="16" type="ORF">M5K25_011319</name>
</gene>
<feature type="domain" description="HTH myb-type" evidence="15">
    <location>
        <begin position="276"/>
        <end position="328"/>
    </location>
</feature>
<feature type="region of interest" description="Disordered" evidence="13">
    <location>
        <begin position="100"/>
        <end position="119"/>
    </location>
</feature>
<dbReference type="GO" id="GO:0009908">
    <property type="term" value="P:flower development"/>
    <property type="evidence" value="ECO:0007669"/>
    <property type="project" value="UniProtKB-KW"/>
</dbReference>
<keyword evidence="6" id="KW-0238">DNA-binding</keyword>
<evidence type="ECO:0000256" key="6">
    <source>
        <dbReference type="ARBA" id="ARBA00023125"/>
    </source>
</evidence>
<dbReference type="InterPro" id="IPR009057">
    <property type="entry name" value="Homeodomain-like_sf"/>
</dbReference>
<dbReference type="AlphaFoldDB" id="A0ABD0V9J7"/>
<evidence type="ECO:0000256" key="1">
    <source>
        <dbReference type="ARBA" id="ARBA00004123"/>
    </source>
</evidence>
<keyword evidence="3" id="KW-0221">Differentiation</keyword>
<dbReference type="GO" id="GO:0005634">
    <property type="term" value="C:nucleus"/>
    <property type="evidence" value="ECO:0007669"/>
    <property type="project" value="UniProtKB-SubCell"/>
</dbReference>
<dbReference type="InterPro" id="IPR017930">
    <property type="entry name" value="Myb_dom"/>
</dbReference>
<keyword evidence="17" id="KW-1185">Reference proteome</keyword>
<evidence type="ECO:0000256" key="12">
    <source>
        <dbReference type="SAM" id="Coils"/>
    </source>
</evidence>
<evidence type="ECO:0000259" key="15">
    <source>
        <dbReference type="PROSITE" id="PS51294"/>
    </source>
</evidence>
<evidence type="ECO:0000256" key="2">
    <source>
        <dbReference type="ARBA" id="ARBA00022737"/>
    </source>
</evidence>
<feature type="domain" description="HTH myb-type" evidence="15">
    <location>
        <begin position="329"/>
        <end position="383"/>
    </location>
</feature>
<evidence type="ECO:0000259" key="14">
    <source>
        <dbReference type="PROSITE" id="PS50090"/>
    </source>
</evidence>
<evidence type="ECO:0000256" key="10">
    <source>
        <dbReference type="ARBA" id="ARBA00071221"/>
    </source>
</evidence>
<keyword evidence="5" id="KW-0287">Flowering</keyword>
<reference evidence="16 17" key="1">
    <citation type="journal article" date="2024" name="Plant Biotechnol. J.">
        <title>Dendrobium thyrsiflorum genome and its molecular insights into genes involved in important horticultural traits.</title>
        <authorList>
            <person name="Chen B."/>
            <person name="Wang J.Y."/>
            <person name="Zheng P.J."/>
            <person name="Li K.L."/>
            <person name="Liang Y.M."/>
            <person name="Chen X.F."/>
            <person name="Zhang C."/>
            <person name="Zhao X."/>
            <person name="He X."/>
            <person name="Zhang G.Q."/>
            <person name="Liu Z.J."/>
            <person name="Xu Q."/>
        </authorList>
    </citation>
    <scope>NUCLEOTIDE SEQUENCE [LARGE SCALE GENOMIC DNA]</scope>
    <source>
        <strain evidence="16">GZMU011</strain>
    </source>
</reference>
<comment type="caution">
    <text evidence="16">The sequence shown here is derived from an EMBL/GenBank/DDBJ whole genome shotgun (WGS) entry which is preliminary data.</text>
</comment>
<keyword evidence="9" id="KW-0539">Nucleus</keyword>
<protein>
    <recommendedName>
        <fullName evidence="10">Transcription factor GAMYB</fullName>
    </recommendedName>
    <alternativeName>
        <fullName evidence="11">OsGAMyb</fullName>
    </alternativeName>
</protein>
<evidence type="ECO:0000256" key="4">
    <source>
        <dbReference type="ARBA" id="ARBA00023015"/>
    </source>
</evidence>
<evidence type="ECO:0000256" key="11">
    <source>
        <dbReference type="ARBA" id="ARBA00078675"/>
    </source>
</evidence>
<dbReference type="FunFam" id="1.10.10.60:FF:000001">
    <property type="entry name" value="MYB-related transcription factor"/>
    <property type="match status" value="1"/>
</dbReference>
<feature type="domain" description="Myb-like" evidence="14">
    <location>
        <begin position="276"/>
        <end position="328"/>
    </location>
</feature>
<dbReference type="EMBL" id="JANQDX010000009">
    <property type="protein sequence ID" value="KAL0919237.1"/>
    <property type="molecule type" value="Genomic_DNA"/>
</dbReference>
<feature type="region of interest" description="Disordered" evidence="13">
    <location>
        <begin position="31"/>
        <end position="89"/>
    </location>
</feature>
<evidence type="ECO:0000256" key="7">
    <source>
        <dbReference type="ARBA" id="ARBA00023159"/>
    </source>
</evidence>
<feature type="compositionally biased region" description="Low complexity" evidence="13">
    <location>
        <begin position="259"/>
        <end position="270"/>
    </location>
</feature>
<dbReference type="PROSITE" id="PS51294">
    <property type="entry name" value="HTH_MYB"/>
    <property type="match status" value="2"/>
</dbReference>
<dbReference type="Gene3D" id="1.10.10.60">
    <property type="entry name" value="Homeodomain-like"/>
    <property type="match status" value="2"/>
</dbReference>
<dbReference type="Pfam" id="PF03004">
    <property type="entry name" value="Transposase_24"/>
    <property type="match status" value="1"/>
</dbReference>
<keyword evidence="4" id="KW-0805">Transcription regulation</keyword>